<sequence>MASWLFFRYGTFLMHQAGYVFLGSNNRKSSHNKRVEFIRVWAWFSVQCAGEIALLDDGSDITDLVDNYLVSKAAALFGINPLSFVDDKGCALTTSLFVCFKKLYSNINIQEIKWPYKSSHISCSSLYGNE</sequence>
<organism evidence="1 2">
    <name type="scientific">Daphnia pulex</name>
    <name type="common">Water flea</name>
    <dbReference type="NCBI Taxonomy" id="6669"/>
    <lineage>
        <taxon>Eukaryota</taxon>
        <taxon>Metazoa</taxon>
        <taxon>Ecdysozoa</taxon>
        <taxon>Arthropoda</taxon>
        <taxon>Crustacea</taxon>
        <taxon>Branchiopoda</taxon>
        <taxon>Diplostraca</taxon>
        <taxon>Cladocera</taxon>
        <taxon>Anomopoda</taxon>
        <taxon>Daphniidae</taxon>
        <taxon>Daphnia</taxon>
    </lineage>
</organism>
<dbReference type="HOGENOM" id="CLU_1940206_0_0_1"/>
<evidence type="ECO:0000313" key="1">
    <source>
        <dbReference type="EMBL" id="EFX81116.1"/>
    </source>
</evidence>
<reference evidence="1 2" key="1">
    <citation type="journal article" date="2011" name="Science">
        <title>The ecoresponsive genome of Daphnia pulex.</title>
        <authorList>
            <person name="Colbourne J.K."/>
            <person name="Pfrender M.E."/>
            <person name="Gilbert D."/>
            <person name="Thomas W.K."/>
            <person name="Tucker A."/>
            <person name="Oakley T.H."/>
            <person name="Tokishita S."/>
            <person name="Aerts A."/>
            <person name="Arnold G.J."/>
            <person name="Basu M.K."/>
            <person name="Bauer D.J."/>
            <person name="Caceres C.E."/>
            <person name="Carmel L."/>
            <person name="Casola C."/>
            <person name="Choi J.H."/>
            <person name="Detter J.C."/>
            <person name="Dong Q."/>
            <person name="Dusheyko S."/>
            <person name="Eads B.D."/>
            <person name="Frohlich T."/>
            <person name="Geiler-Samerotte K.A."/>
            <person name="Gerlach D."/>
            <person name="Hatcher P."/>
            <person name="Jogdeo S."/>
            <person name="Krijgsveld J."/>
            <person name="Kriventseva E.V."/>
            <person name="Kultz D."/>
            <person name="Laforsch C."/>
            <person name="Lindquist E."/>
            <person name="Lopez J."/>
            <person name="Manak J.R."/>
            <person name="Muller J."/>
            <person name="Pangilinan J."/>
            <person name="Patwardhan R.P."/>
            <person name="Pitluck S."/>
            <person name="Pritham E.J."/>
            <person name="Rechtsteiner A."/>
            <person name="Rho M."/>
            <person name="Rogozin I.B."/>
            <person name="Sakarya O."/>
            <person name="Salamov A."/>
            <person name="Schaack S."/>
            <person name="Shapiro H."/>
            <person name="Shiga Y."/>
            <person name="Skalitzky C."/>
            <person name="Smith Z."/>
            <person name="Souvorov A."/>
            <person name="Sung W."/>
            <person name="Tang Z."/>
            <person name="Tsuchiya D."/>
            <person name="Tu H."/>
            <person name="Vos H."/>
            <person name="Wang M."/>
            <person name="Wolf Y.I."/>
            <person name="Yamagata H."/>
            <person name="Yamada T."/>
            <person name="Ye Y."/>
            <person name="Shaw J.R."/>
            <person name="Andrews J."/>
            <person name="Crease T.J."/>
            <person name="Tang H."/>
            <person name="Lucas S.M."/>
            <person name="Robertson H.M."/>
            <person name="Bork P."/>
            <person name="Koonin E.V."/>
            <person name="Zdobnov E.M."/>
            <person name="Grigoriev I.V."/>
            <person name="Lynch M."/>
            <person name="Boore J.L."/>
        </authorList>
    </citation>
    <scope>NUCLEOTIDE SEQUENCE [LARGE SCALE GENOMIC DNA]</scope>
</reference>
<dbReference type="EMBL" id="GL732544">
    <property type="protein sequence ID" value="EFX81116.1"/>
    <property type="molecule type" value="Genomic_DNA"/>
</dbReference>
<accession>E9GH00</accession>
<dbReference type="KEGG" id="dpx:DAPPUDRAFT_242578"/>
<evidence type="ECO:0000313" key="2">
    <source>
        <dbReference type="Proteomes" id="UP000000305"/>
    </source>
</evidence>
<dbReference type="PhylomeDB" id="E9GH00"/>
<dbReference type="InParanoid" id="E9GH00"/>
<dbReference type="AlphaFoldDB" id="E9GH00"/>
<keyword evidence="2" id="KW-1185">Reference proteome</keyword>
<gene>
    <name evidence="1" type="ORF">DAPPUDRAFT_242578</name>
</gene>
<name>E9GH00_DAPPU</name>
<proteinExistence type="predicted"/>
<dbReference type="Proteomes" id="UP000000305">
    <property type="component" value="Unassembled WGS sequence"/>
</dbReference>
<protein>
    <submittedName>
        <fullName evidence="1">Uncharacterized protein</fullName>
    </submittedName>
</protein>